<gene>
    <name evidence="2" type="ORF">IR213_04050</name>
</gene>
<feature type="region of interest" description="Disordered" evidence="1">
    <location>
        <begin position="18"/>
        <end position="56"/>
    </location>
</feature>
<dbReference type="EMBL" id="JADHEC010000006">
    <property type="protein sequence ID" value="MBF2707765.1"/>
    <property type="molecule type" value="Genomic_DNA"/>
</dbReference>
<reference evidence="2" key="1">
    <citation type="submission" date="2020-11" db="EMBL/GenBank/DDBJ databases">
        <title>Genome of Flavobacterium soyangense.</title>
        <authorList>
            <person name="Liu Q."/>
            <person name="Xin Y.-H."/>
        </authorList>
    </citation>
    <scope>NUCLEOTIDE SEQUENCE</scope>
    <source>
        <strain evidence="2">CGMCC 1.13493</strain>
    </source>
</reference>
<evidence type="ECO:0000256" key="1">
    <source>
        <dbReference type="SAM" id="MobiDB-lite"/>
    </source>
</evidence>
<evidence type="ECO:0008006" key="4">
    <source>
        <dbReference type="Google" id="ProtNLM"/>
    </source>
</evidence>
<keyword evidence="3" id="KW-1185">Reference proteome</keyword>
<dbReference type="AlphaFoldDB" id="A0A930U951"/>
<proteinExistence type="predicted"/>
<organism evidence="2 3">
    <name type="scientific">Flavobacterium soyangense</name>
    <dbReference type="NCBI Taxonomy" id="2023265"/>
    <lineage>
        <taxon>Bacteria</taxon>
        <taxon>Pseudomonadati</taxon>
        <taxon>Bacteroidota</taxon>
        <taxon>Flavobacteriia</taxon>
        <taxon>Flavobacteriales</taxon>
        <taxon>Flavobacteriaceae</taxon>
        <taxon>Flavobacterium</taxon>
    </lineage>
</organism>
<name>A0A930U951_9FLAO</name>
<protein>
    <recommendedName>
        <fullName evidence="4">DNA methylase N-4/N-6 domain-containing protein</fullName>
    </recommendedName>
</protein>
<comment type="caution">
    <text evidence="2">The sequence shown here is derived from an EMBL/GenBank/DDBJ whole genome shotgun (WGS) entry which is preliminary data.</text>
</comment>
<dbReference type="RefSeq" id="WP_194311031.1">
    <property type="nucleotide sequence ID" value="NZ_JADHEC010000006.1"/>
</dbReference>
<dbReference type="Proteomes" id="UP000646211">
    <property type="component" value="Unassembled WGS sequence"/>
</dbReference>
<evidence type="ECO:0000313" key="3">
    <source>
        <dbReference type="Proteomes" id="UP000646211"/>
    </source>
</evidence>
<accession>A0A930U951</accession>
<sequence>MRTFKDKQFDLAIVDVPYGIGEDGSKNHTRGKLAKPQDYKPYAGNDVNAPSKEYWD</sequence>
<evidence type="ECO:0000313" key="2">
    <source>
        <dbReference type="EMBL" id="MBF2707765.1"/>
    </source>
</evidence>